<evidence type="ECO:0000256" key="7">
    <source>
        <dbReference type="ARBA" id="ARBA00023015"/>
    </source>
</evidence>
<evidence type="ECO:0000256" key="10">
    <source>
        <dbReference type="NCBIfam" id="TIGR00767"/>
    </source>
</evidence>
<dbReference type="PANTHER" id="PTHR46425">
    <property type="entry name" value="TRANSCRIPTION TERMINATION FACTOR RHO"/>
    <property type="match status" value="1"/>
</dbReference>
<dbReference type="InterPro" id="IPR000194">
    <property type="entry name" value="ATPase_F1/V1/A1_a/bsu_nucl-bd"/>
</dbReference>
<evidence type="ECO:0000256" key="8">
    <source>
        <dbReference type="ARBA" id="ARBA00023163"/>
    </source>
</evidence>
<dbReference type="InterPro" id="IPR011112">
    <property type="entry name" value="Rho-like_N"/>
</dbReference>
<dbReference type="Gene3D" id="1.10.720.10">
    <property type="match status" value="1"/>
</dbReference>
<dbReference type="NCBIfam" id="NF006886">
    <property type="entry name" value="PRK09376.1"/>
    <property type="match status" value="1"/>
</dbReference>
<dbReference type="SMART" id="SM00959">
    <property type="entry name" value="Rho_N"/>
    <property type="match status" value="1"/>
</dbReference>
<protein>
    <recommendedName>
        <fullName evidence="9 10">Transcription termination factor Rho</fullName>
        <ecNumber evidence="9 10">3.6.4.-</ecNumber>
    </recommendedName>
    <alternativeName>
        <fullName evidence="9">ATP-dependent helicase Rho</fullName>
    </alternativeName>
</protein>
<dbReference type="SUPFAM" id="SSF68912">
    <property type="entry name" value="Rho N-terminal domain-like"/>
    <property type="match status" value="1"/>
</dbReference>
<accession>B9K8B6</accession>
<name>B9K8B6_THENN</name>
<evidence type="ECO:0000256" key="3">
    <source>
        <dbReference type="ARBA" id="ARBA00022801"/>
    </source>
</evidence>
<dbReference type="PROSITE" id="PS51856">
    <property type="entry name" value="RHO_RNA_BD"/>
    <property type="match status" value="1"/>
</dbReference>
<dbReference type="CDD" id="cd04459">
    <property type="entry name" value="Rho_CSD"/>
    <property type="match status" value="1"/>
</dbReference>
<dbReference type="GO" id="GO:0004386">
    <property type="term" value="F:helicase activity"/>
    <property type="evidence" value="ECO:0007669"/>
    <property type="project" value="UniProtKB-UniRule"/>
</dbReference>
<feature type="binding site" evidence="9">
    <location>
        <begin position="205"/>
        <end position="210"/>
    </location>
    <ligand>
        <name>ATP</name>
        <dbReference type="ChEBI" id="CHEBI:30616"/>
    </ligand>
</feature>
<organism evidence="13 14">
    <name type="scientific">Thermotoga neapolitana (strain ATCC 49049 / DSM 4359 / NBRC 107923 / NS-E)</name>
    <dbReference type="NCBI Taxonomy" id="309803"/>
    <lineage>
        <taxon>Bacteria</taxon>
        <taxon>Thermotogati</taxon>
        <taxon>Thermotogota</taxon>
        <taxon>Thermotogae</taxon>
        <taxon>Thermotogales</taxon>
        <taxon>Thermotogaceae</taxon>
        <taxon>Thermotoga</taxon>
    </lineage>
</organism>
<dbReference type="InterPro" id="IPR041703">
    <property type="entry name" value="Rho_factor_ATP-bd"/>
</dbReference>
<keyword evidence="5 9" id="KW-0067">ATP-binding</keyword>
<dbReference type="InterPro" id="IPR027417">
    <property type="entry name" value="P-loop_NTPase"/>
</dbReference>
<evidence type="ECO:0000313" key="13">
    <source>
        <dbReference type="EMBL" id="ACM23199.1"/>
    </source>
</evidence>
<evidence type="ECO:0000256" key="9">
    <source>
        <dbReference type="HAMAP-Rule" id="MF_01884"/>
    </source>
</evidence>
<dbReference type="GO" id="GO:0006353">
    <property type="term" value="P:DNA-templated transcription termination"/>
    <property type="evidence" value="ECO:0007669"/>
    <property type="project" value="UniProtKB-UniRule"/>
</dbReference>
<dbReference type="InterPro" id="IPR004665">
    <property type="entry name" value="Term_rho"/>
</dbReference>
<comment type="function">
    <text evidence="9">Facilitates transcription termination by a mechanism that involves Rho binding to the nascent RNA, activation of Rho's RNA-dependent ATPase activity, and release of the mRNA from the DNA template.</text>
</comment>
<gene>
    <name evidence="9" type="primary">rho</name>
    <name evidence="13" type="ordered locus">CTN_1023</name>
</gene>
<comment type="subunit">
    <text evidence="9">Homohexamer. The homohexamer assembles into an open ring structure.</text>
</comment>
<keyword evidence="4 9" id="KW-0347">Helicase</keyword>
<evidence type="ECO:0000259" key="12">
    <source>
        <dbReference type="PROSITE" id="PS51856"/>
    </source>
</evidence>
<dbReference type="InterPro" id="IPR011129">
    <property type="entry name" value="CSD"/>
</dbReference>
<dbReference type="GO" id="GO:0005524">
    <property type="term" value="F:ATP binding"/>
    <property type="evidence" value="ECO:0007669"/>
    <property type="project" value="UniProtKB-UniRule"/>
</dbReference>
<dbReference type="Gene3D" id="3.40.50.300">
    <property type="entry name" value="P-loop containing nucleotide triphosphate hydrolases"/>
    <property type="match status" value="1"/>
</dbReference>
<comment type="similarity">
    <text evidence="9 11">Belongs to the Rho family.</text>
</comment>
<dbReference type="InterPro" id="IPR036269">
    <property type="entry name" value="Rho_N_sf"/>
</dbReference>
<dbReference type="EC" id="3.6.4.-" evidence="9 10"/>
<dbReference type="Proteomes" id="UP000000445">
    <property type="component" value="Chromosome"/>
</dbReference>
<evidence type="ECO:0000256" key="2">
    <source>
        <dbReference type="ARBA" id="ARBA00022741"/>
    </source>
</evidence>
<proteinExistence type="inferred from homology"/>
<evidence type="ECO:0000256" key="1">
    <source>
        <dbReference type="ARBA" id="ARBA00022472"/>
    </source>
</evidence>
<keyword evidence="3 9" id="KW-0378">Hydrolase</keyword>
<dbReference type="SMART" id="SM00357">
    <property type="entry name" value="CSP"/>
    <property type="match status" value="1"/>
</dbReference>
<sequence length="447" mass="50464">MPPFFFPAFSSFHQFPGGEKLSEEQKTISISELESMNIKQLYEIAKSLGIPRYTSLRKRDLIFAILKAQTESSGYFFGEGVLEIHPEGFGFLRRIEDNLLPSNDDIYISPSQIRKFNLNTGDIISGVIRKPKEGEKYFAMIKIEAINYRPVETASERVNFDNLTPDYPRERFILETNPKIFSTRLIDLFAPIGKGQRGMIVAPPKAGKTTILKEIANGIAENHPDTIRIILLIDERPEEVTDIKESTNAIVIAAPFDMPPDKQVKVAELTLEMAKRLVEFNYDVVILLDSLTRLARVYNIVVPPSGKLLTGGVDPAALYKPKRFFGAARNTREGGSLTIIATALVETGSKMDEVIFEEFKGTGNMELVLSRQLANKRIFPAINLLLSGTRREELLLDEETLKKVWLLRRMLSAMTEEEGLTLILNKLAETSSNEEFLKLIDKEKARY</sequence>
<dbReference type="GO" id="GO:0008186">
    <property type="term" value="F:ATP-dependent activity, acting on RNA"/>
    <property type="evidence" value="ECO:0007669"/>
    <property type="project" value="UniProtKB-UniRule"/>
</dbReference>
<dbReference type="Pfam" id="PF07498">
    <property type="entry name" value="Rho_N"/>
    <property type="match status" value="1"/>
</dbReference>
<dbReference type="Gene3D" id="2.40.50.140">
    <property type="entry name" value="Nucleic acid-binding proteins"/>
    <property type="match status" value="1"/>
</dbReference>
<dbReference type="PANTHER" id="PTHR46425:SF1">
    <property type="entry name" value="TRANSCRIPTION TERMINATION FACTOR RHO"/>
    <property type="match status" value="1"/>
</dbReference>
<dbReference type="NCBIfam" id="TIGR00767">
    <property type="entry name" value="rho"/>
    <property type="match status" value="1"/>
</dbReference>
<dbReference type="SUPFAM" id="SSF50249">
    <property type="entry name" value="Nucleic acid-binding proteins"/>
    <property type="match status" value="1"/>
</dbReference>
<dbReference type="GO" id="GO:0003723">
    <property type="term" value="F:RNA binding"/>
    <property type="evidence" value="ECO:0007669"/>
    <property type="project" value="UniProtKB-UniRule"/>
</dbReference>
<feature type="binding site" evidence="9">
    <location>
        <begin position="193"/>
        <end position="198"/>
    </location>
    <ligand>
        <name>ATP</name>
        <dbReference type="ChEBI" id="CHEBI:30616"/>
    </ligand>
</feature>
<dbReference type="STRING" id="309803.CTN_1023"/>
<evidence type="ECO:0000256" key="6">
    <source>
        <dbReference type="ARBA" id="ARBA00022884"/>
    </source>
</evidence>
<dbReference type="Pfam" id="PF00006">
    <property type="entry name" value="ATP-synt_ab"/>
    <property type="match status" value="1"/>
</dbReference>
<keyword evidence="7 9" id="KW-0805">Transcription regulation</keyword>
<keyword evidence="1 9" id="KW-0806">Transcription termination</keyword>
<dbReference type="GO" id="GO:0016787">
    <property type="term" value="F:hydrolase activity"/>
    <property type="evidence" value="ECO:0007669"/>
    <property type="project" value="UniProtKB-KW"/>
</dbReference>
<dbReference type="HOGENOM" id="CLU_016377_4_3_0"/>
<dbReference type="AlphaFoldDB" id="B9K8B6"/>
<feature type="domain" description="Rho RNA-BD" evidence="12">
    <location>
        <begin position="75"/>
        <end position="150"/>
    </location>
</feature>
<evidence type="ECO:0000256" key="11">
    <source>
        <dbReference type="PROSITE-ProRule" id="PRU01203"/>
    </source>
</evidence>
<dbReference type="InterPro" id="IPR011113">
    <property type="entry name" value="Rho_RNA-bd"/>
</dbReference>
<evidence type="ECO:0000256" key="5">
    <source>
        <dbReference type="ARBA" id="ARBA00022840"/>
    </source>
</evidence>
<evidence type="ECO:0000313" key="14">
    <source>
        <dbReference type="Proteomes" id="UP000000445"/>
    </source>
</evidence>
<reference evidence="13 14" key="1">
    <citation type="journal article" date="2009" name="Biosci. Biotechnol. Biochem.">
        <title>WeGAS: a web-based microbial genome annotation system.</title>
        <authorList>
            <person name="Lee D."/>
            <person name="Seo H."/>
            <person name="Park C."/>
            <person name="Park K."/>
        </authorList>
    </citation>
    <scope>NUCLEOTIDE SEQUENCE [LARGE SCALE GENOMIC DNA]</scope>
    <source>
        <strain evidence="14">ATCC 49049 / DSM 4359 / NBRC 107923 / NS-E</strain>
    </source>
</reference>
<dbReference type="eggNOG" id="COG1158">
    <property type="taxonomic scope" value="Bacteria"/>
</dbReference>
<keyword evidence="14" id="KW-1185">Reference proteome</keyword>
<dbReference type="CDD" id="cd01128">
    <property type="entry name" value="rho_factor_C"/>
    <property type="match status" value="1"/>
</dbReference>
<dbReference type="SMART" id="SM00382">
    <property type="entry name" value="AAA"/>
    <property type="match status" value="1"/>
</dbReference>
<evidence type="ECO:0000256" key="4">
    <source>
        <dbReference type="ARBA" id="ARBA00022806"/>
    </source>
</evidence>
<dbReference type="Pfam" id="PF07497">
    <property type="entry name" value="Rho_RNA_bind"/>
    <property type="match status" value="1"/>
</dbReference>
<keyword evidence="8 9" id="KW-0804">Transcription</keyword>
<dbReference type="KEGG" id="tna:CTN_1023"/>
<dbReference type="InterPro" id="IPR003593">
    <property type="entry name" value="AAA+_ATPase"/>
</dbReference>
<dbReference type="SUPFAM" id="SSF52540">
    <property type="entry name" value="P-loop containing nucleoside triphosphate hydrolases"/>
    <property type="match status" value="1"/>
</dbReference>
<feature type="binding site" evidence="9">
    <location>
        <position position="236"/>
    </location>
    <ligand>
        <name>ATP</name>
        <dbReference type="ChEBI" id="CHEBI:30616"/>
    </ligand>
</feature>
<dbReference type="HAMAP" id="MF_01884">
    <property type="entry name" value="Rho"/>
    <property type="match status" value="1"/>
</dbReference>
<comment type="caution">
    <text evidence="9">Lacks conserved residue(s) required for the propagation of feature annotation.</text>
</comment>
<dbReference type="InterPro" id="IPR012340">
    <property type="entry name" value="NA-bd_OB-fold"/>
</dbReference>
<keyword evidence="6 9" id="KW-0694">RNA-binding</keyword>
<dbReference type="EMBL" id="CP000916">
    <property type="protein sequence ID" value="ACM23199.1"/>
    <property type="molecule type" value="Genomic_DNA"/>
</dbReference>
<keyword evidence="2 9" id="KW-0547">Nucleotide-binding</keyword>